<dbReference type="InterPro" id="IPR000792">
    <property type="entry name" value="Tscrpt_reg_LuxR_C"/>
</dbReference>
<keyword evidence="1" id="KW-0547">Nucleotide-binding</keyword>
<dbReference type="Gene3D" id="3.40.50.300">
    <property type="entry name" value="P-loop containing nucleotide triphosphate hydrolases"/>
    <property type="match status" value="1"/>
</dbReference>
<reference evidence="4 5" key="1">
    <citation type="submission" date="2021-01" db="EMBL/GenBank/DDBJ databases">
        <title>Whole genome shotgun sequence of Actinoplanes deccanensis NBRC 13994.</title>
        <authorList>
            <person name="Komaki H."/>
            <person name="Tamura T."/>
        </authorList>
    </citation>
    <scope>NUCLEOTIDE SEQUENCE [LARGE SCALE GENOMIC DNA]</scope>
    <source>
        <strain evidence="4 5">NBRC 13994</strain>
    </source>
</reference>
<dbReference type="CDD" id="cd06170">
    <property type="entry name" value="LuxR_C_like"/>
    <property type="match status" value="1"/>
</dbReference>
<evidence type="ECO:0000313" key="4">
    <source>
        <dbReference type="EMBL" id="GID80163.1"/>
    </source>
</evidence>
<dbReference type="InterPro" id="IPR027417">
    <property type="entry name" value="P-loop_NTPase"/>
</dbReference>
<name>A0ABQ3YJK0_9ACTN</name>
<feature type="domain" description="HTH luxR-type" evidence="3">
    <location>
        <begin position="767"/>
        <end position="832"/>
    </location>
</feature>
<dbReference type="PROSITE" id="PS50043">
    <property type="entry name" value="HTH_LUXR_2"/>
    <property type="match status" value="1"/>
</dbReference>
<dbReference type="InterPro" id="IPR003593">
    <property type="entry name" value="AAA+_ATPase"/>
</dbReference>
<dbReference type="InterPro" id="IPR036388">
    <property type="entry name" value="WH-like_DNA-bd_sf"/>
</dbReference>
<dbReference type="PANTHER" id="PTHR16305">
    <property type="entry name" value="TESTICULAR SOLUBLE ADENYLYL CYCLASE"/>
    <property type="match status" value="1"/>
</dbReference>
<dbReference type="Pfam" id="PF00196">
    <property type="entry name" value="GerE"/>
    <property type="match status" value="1"/>
</dbReference>
<dbReference type="InterPro" id="IPR041664">
    <property type="entry name" value="AAA_16"/>
</dbReference>
<dbReference type="SUPFAM" id="SSF46894">
    <property type="entry name" value="C-terminal effector domain of the bipartite response regulators"/>
    <property type="match status" value="1"/>
</dbReference>
<gene>
    <name evidence="4" type="ORF">Ade02nite_88040</name>
</gene>
<dbReference type="Proteomes" id="UP000609879">
    <property type="component" value="Unassembled WGS sequence"/>
</dbReference>
<evidence type="ECO:0000259" key="3">
    <source>
        <dbReference type="PROSITE" id="PS50043"/>
    </source>
</evidence>
<evidence type="ECO:0000313" key="5">
    <source>
        <dbReference type="Proteomes" id="UP000609879"/>
    </source>
</evidence>
<dbReference type="PANTHER" id="PTHR16305:SF35">
    <property type="entry name" value="TRANSCRIPTIONAL ACTIVATOR DOMAIN"/>
    <property type="match status" value="1"/>
</dbReference>
<dbReference type="Gene3D" id="1.10.10.10">
    <property type="entry name" value="Winged helix-like DNA-binding domain superfamily/Winged helix DNA-binding domain"/>
    <property type="match status" value="1"/>
</dbReference>
<organism evidence="4 5">
    <name type="scientific">Paractinoplanes deccanensis</name>
    <dbReference type="NCBI Taxonomy" id="113561"/>
    <lineage>
        <taxon>Bacteria</taxon>
        <taxon>Bacillati</taxon>
        <taxon>Actinomycetota</taxon>
        <taxon>Actinomycetes</taxon>
        <taxon>Micromonosporales</taxon>
        <taxon>Micromonosporaceae</taxon>
        <taxon>Paractinoplanes</taxon>
    </lineage>
</organism>
<proteinExistence type="predicted"/>
<keyword evidence="5" id="KW-1185">Reference proteome</keyword>
<dbReference type="RefSeq" id="WP_203777207.1">
    <property type="nucleotide sequence ID" value="NZ_BAAABO010000024.1"/>
</dbReference>
<keyword evidence="2" id="KW-0067">ATP-binding</keyword>
<evidence type="ECO:0000256" key="2">
    <source>
        <dbReference type="ARBA" id="ARBA00022840"/>
    </source>
</evidence>
<dbReference type="EMBL" id="BOMI01000186">
    <property type="protein sequence ID" value="GID80163.1"/>
    <property type="molecule type" value="Genomic_DNA"/>
</dbReference>
<dbReference type="PRINTS" id="PR00038">
    <property type="entry name" value="HTHLUXR"/>
</dbReference>
<sequence>MTTLVGRERELRQIEDGGALLVVGDPGIGKTALLEAAARRAEDSGLTVLRCAGAEFESGISFAALNQLLLGAGPEAEPALAVCLGLDTGPQPSIPDIAEAVLSVLRRAGPGLLVVDDLPWLDRMSGEVLAAVAGRLPGAGFRLLGAHRTGEATGLPFDRRLPLGALDDDASARLLDLRRPGLPYEARRRVLAEAHGNPLALTLLPAHGSTSSWTPLTSRLVETLRREVAALPASTQDLLLRVALGGTGDDAEPAQLEAAGVSLIHPLTRVAVIESSTAAARQRAHAVLAARHGADPVRRAWHLAEATVDPDEAVAAELEDAGRLLLGRGDVVGSVHLIGRAAELSGTETARADRLMHAAYVGMELGGRLEAARAVRVTGPAASLRAAITAAQLLYNEDGSALTAHRIVADALAANPGAPARDVEDALHTLMLACWSAARTDLWAAVDEQLPPDSPVLGVSVAVLKDPLATAAAAMPRLDALLDEPADPQRTLRLGKAAVYVDRIPRARAALERVVKDGRRGGAVSAAIHALISLTVEDWLTGAWDRADRNGAEIAEMSGRYGYTRYLAPARFLRTVVAANRGEAVGWSGTSDNGIGHLHAHHLDGLAALAQGDYQRAYAELSAIVPPGTLPWTSPHVMWVLLDVAEAAARSGHRAEARAHAAALNGTDVASISPRLALHVTAATAVAGDSDDLFDRALATPSADRYPFDLARVQLLYGERLRRNRHAVRARQQLAAAAETFRSLGARPWAARADAELRATGAHRRSPGATSIRLTGKEAEIAMLAATGLTNKEIAARLLVSPRTVGSHLHGAFRKLGISTRAALRDALSDTGH</sequence>
<dbReference type="SMART" id="SM00421">
    <property type="entry name" value="HTH_LUXR"/>
    <property type="match status" value="1"/>
</dbReference>
<accession>A0ABQ3YJK0</accession>
<dbReference type="Pfam" id="PF13191">
    <property type="entry name" value="AAA_16"/>
    <property type="match status" value="1"/>
</dbReference>
<comment type="caution">
    <text evidence="4">The sequence shown here is derived from an EMBL/GenBank/DDBJ whole genome shotgun (WGS) entry which is preliminary data.</text>
</comment>
<evidence type="ECO:0000256" key="1">
    <source>
        <dbReference type="ARBA" id="ARBA00022741"/>
    </source>
</evidence>
<dbReference type="SMART" id="SM00382">
    <property type="entry name" value="AAA"/>
    <property type="match status" value="1"/>
</dbReference>
<dbReference type="SUPFAM" id="SSF52540">
    <property type="entry name" value="P-loop containing nucleoside triphosphate hydrolases"/>
    <property type="match status" value="1"/>
</dbReference>
<protein>
    <submittedName>
        <fullName evidence="4">LuxR family transcriptional regulator</fullName>
    </submittedName>
</protein>
<dbReference type="InterPro" id="IPR016032">
    <property type="entry name" value="Sig_transdc_resp-reg_C-effctor"/>
</dbReference>